<gene>
    <name evidence="1" type="ORF">R3P38DRAFT_2858093</name>
</gene>
<name>A0AAW0DJK9_9AGAR</name>
<accession>A0AAW0DJK9</accession>
<dbReference type="AlphaFoldDB" id="A0AAW0DJK9"/>
<protein>
    <recommendedName>
        <fullName evidence="3">F-box protein</fullName>
    </recommendedName>
</protein>
<dbReference type="SUPFAM" id="SSF52047">
    <property type="entry name" value="RNI-like"/>
    <property type="match status" value="1"/>
</dbReference>
<proteinExistence type="predicted"/>
<organism evidence="1 2">
    <name type="scientific">Favolaschia claudopus</name>
    <dbReference type="NCBI Taxonomy" id="2862362"/>
    <lineage>
        <taxon>Eukaryota</taxon>
        <taxon>Fungi</taxon>
        <taxon>Dikarya</taxon>
        <taxon>Basidiomycota</taxon>
        <taxon>Agaricomycotina</taxon>
        <taxon>Agaricomycetes</taxon>
        <taxon>Agaricomycetidae</taxon>
        <taxon>Agaricales</taxon>
        <taxon>Marasmiineae</taxon>
        <taxon>Mycenaceae</taxon>
        <taxon>Favolaschia</taxon>
    </lineage>
</organism>
<sequence length="287" mass="32974">MESLLPPELEREIFEFTACLHPGMVRQLVLVGRRVFEWIQPFLYRTIMVSPGSQSLAAFSRAIQNLPPNSSFFRNSVQNLFVHHAPWLVSDALQILSSCPGIVNFAMMVTNPSVLPLLETKRLEHLSISLAQLFDNGSILQNLTHPLFAHITHLALFDYVQHEKHWSTLGLLPALTHLCLHSYIRRSQLLRVLAECKRLEVLVNMHINAEPEWGRADICGRLAIHDDPRLVLYTLEVSTHAFARDWERGRRGKKDFWAVAEAFVNKKRMGQITPASRCWICDFDEVY</sequence>
<keyword evidence="2" id="KW-1185">Reference proteome</keyword>
<dbReference type="EMBL" id="JAWWNJ010000007">
    <property type="protein sequence ID" value="KAK7052021.1"/>
    <property type="molecule type" value="Genomic_DNA"/>
</dbReference>
<reference evidence="1 2" key="1">
    <citation type="journal article" date="2024" name="J Genomics">
        <title>Draft genome sequencing and assembly of Favolaschia claudopus CIRM-BRFM 2984 isolated from oak limbs.</title>
        <authorList>
            <person name="Navarro D."/>
            <person name="Drula E."/>
            <person name="Chaduli D."/>
            <person name="Cazenave R."/>
            <person name="Ahrendt S."/>
            <person name="Wang J."/>
            <person name="Lipzen A."/>
            <person name="Daum C."/>
            <person name="Barry K."/>
            <person name="Grigoriev I.V."/>
            <person name="Favel A."/>
            <person name="Rosso M.N."/>
            <person name="Martin F."/>
        </authorList>
    </citation>
    <scope>NUCLEOTIDE SEQUENCE [LARGE SCALE GENOMIC DNA]</scope>
    <source>
        <strain evidence="1 2">CIRM-BRFM 2984</strain>
    </source>
</reference>
<evidence type="ECO:0008006" key="3">
    <source>
        <dbReference type="Google" id="ProtNLM"/>
    </source>
</evidence>
<dbReference type="Proteomes" id="UP001362999">
    <property type="component" value="Unassembled WGS sequence"/>
</dbReference>
<evidence type="ECO:0000313" key="2">
    <source>
        <dbReference type="Proteomes" id="UP001362999"/>
    </source>
</evidence>
<evidence type="ECO:0000313" key="1">
    <source>
        <dbReference type="EMBL" id="KAK7052021.1"/>
    </source>
</evidence>
<comment type="caution">
    <text evidence="1">The sequence shown here is derived from an EMBL/GenBank/DDBJ whole genome shotgun (WGS) entry which is preliminary data.</text>
</comment>